<evidence type="ECO:0000256" key="1">
    <source>
        <dbReference type="ARBA" id="ARBA00001974"/>
    </source>
</evidence>
<evidence type="ECO:0000256" key="4">
    <source>
        <dbReference type="ARBA" id="ARBA00007330"/>
    </source>
</evidence>
<dbReference type="SMART" id="SM00054">
    <property type="entry name" value="EFh"/>
    <property type="match status" value="2"/>
</dbReference>
<dbReference type="Gene3D" id="1.10.8.870">
    <property type="entry name" value="Alpha-glycerophosphate oxidase, cap domain"/>
    <property type="match status" value="1"/>
</dbReference>
<dbReference type="CDD" id="cd00051">
    <property type="entry name" value="EFh"/>
    <property type="match status" value="1"/>
</dbReference>
<keyword evidence="5 13" id="KW-0285">Flavoprotein</keyword>
<dbReference type="SUPFAM" id="SSF47473">
    <property type="entry name" value="EF-hand"/>
    <property type="match status" value="1"/>
</dbReference>
<evidence type="ECO:0000313" key="16">
    <source>
        <dbReference type="Proteomes" id="UP000654370"/>
    </source>
</evidence>
<keyword evidence="10" id="KW-0809">Transit peptide</keyword>
<evidence type="ECO:0000256" key="8">
    <source>
        <dbReference type="ARBA" id="ARBA00022827"/>
    </source>
</evidence>
<evidence type="ECO:0000256" key="5">
    <source>
        <dbReference type="ARBA" id="ARBA00022630"/>
    </source>
</evidence>
<evidence type="ECO:0000259" key="14">
    <source>
        <dbReference type="PROSITE" id="PS50222"/>
    </source>
</evidence>
<dbReference type="PANTHER" id="PTHR11985:SF15">
    <property type="entry name" value="GLYCEROL-3-PHOSPHATE DEHYDROGENASE, MITOCHONDRIAL"/>
    <property type="match status" value="1"/>
</dbReference>
<dbReference type="GO" id="GO:0005509">
    <property type="term" value="F:calcium ion binding"/>
    <property type="evidence" value="ECO:0007669"/>
    <property type="project" value="InterPro"/>
</dbReference>
<dbReference type="InterPro" id="IPR038299">
    <property type="entry name" value="DAO_C_sf"/>
</dbReference>
<protein>
    <recommendedName>
        <fullName evidence="13">Glycerol-3-phosphate dehydrogenase</fullName>
        <ecNumber evidence="13">1.1.5.3</ecNumber>
    </recommendedName>
</protein>
<dbReference type="SUPFAM" id="SSF51905">
    <property type="entry name" value="FAD/NAD(P)-binding domain"/>
    <property type="match status" value="1"/>
</dbReference>
<comment type="cofactor">
    <cofactor evidence="1 13">
        <name>FAD</name>
        <dbReference type="ChEBI" id="CHEBI:57692"/>
    </cofactor>
</comment>
<comment type="subcellular location">
    <subcellularLocation>
        <location evidence="2">Mitochondrion</location>
    </subcellularLocation>
</comment>
<evidence type="ECO:0000256" key="7">
    <source>
        <dbReference type="ARBA" id="ARBA00022737"/>
    </source>
</evidence>
<dbReference type="Gene3D" id="1.10.238.10">
    <property type="entry name" value="EF-hand"/>
    <property type="match status" value="1"/>
</dbReference>
<dbReference type="EC" id="1.1.5.3" evidence="13"/>
<evidence type="ECO:0000256" key="6">
    <source>
        <dbReference type="ARBA" id="ARBA00022723"/>
    </source>
</evidence>
<name>A0A8H7PWB6_MORIS</name>
<dbReference type="InterPro" id="IPR006076">
    <property type="entry name" value="FAD-dep_OxRdtase"/>
</dbReference>
<dbReference type="Gene3D" id="3.30.9.10">
    <property type="entry name" value="D-Amino Acid Oxidase, subunit A, domain 2"/>
    <property type="match status" value="1"/>
</dbReference>
<dbReference type="FunFam" id="1.10.8.870:FF:000001">
    <property type="entry name" value="Glycerol-3-phosphate dehydrogenase"/>
    <property type="match status" value="1"/>
</dbReference>
<keyword evidence="7" id="KW-0677">Repeat</keyword>
<dbReference type="EMBL" id="JAEPQZ010000005">
    <property type="protein sequence ID" value="KAG2181018.1"/>
    <property type="molecule type" value="Genomic_DNA"/>
</dbReference>
<dbReference type="PANTHER" id="PTHR11985">
    <property type="entry name" value="GLYCEROL-3-PHOSPHATE DEHYDROGENASE"/>
    <property type="match status" value="1"/>
</dbReference>
<dbReference type="PROSITE" id="PS00978">
    <property type="entry name" value="FAD_G3PDH_2"/>
    <property type="match status" value="1"/>
</dbReference>
<keyword evidence="11 13" id="KW-0560">Oxidoreductase</keyword>
<comment type="caution">
    <text evidence="15">The sequence shown here is derived from an EMBL/GenBank/DDBJ whole genome shotgun (WGS) entry which is preliminary data.</text>
</comment>
<evidence type="ECO:0000256" key="11">
    <source>
        <dbReference type="ARBA" id="ARBA00023002"/>
    </source>
</evidence>
<organism evidence="15 16">
    <name type="scientific">Mortierella isabellina</name>
    <name type="common">Filamentous fungus</name>
    <name type="synonym">Umbelopsis isabellina</name>
    <dbReference type="NCBI Taxonomy" id="91625"/>
    <lineage>
        <taxon>Eukaryota</taxon>
        <taxon>Fungi</taxon>
        <taxon>Fungi incertae sedis</taxon>
        <taxon>Mucoromycota</taxon>
        <taxon>Mucoromycotina</taxon>
        <taxon>Umbelopsidomycetes</taxon>
        <taxon>Umbelopsidales</taxon>
        <taxon>Umbelopsidaceae</taxon>
        <taxon>Umbelopsis</taxon>
    </lineage>
</organism>
<dbReference type="InterPro" id="IPR036188">
    <property type="entry name" value="FAD/NAD-bd_sf"/>
</dbReference>
<evidence type="ECO:0000256" key="10">
    <source>
        <dbReference type="ARBA" id="ARBA00022946"/>
    </source>
</evidence>
<comment type="catalytic activity">
    <reaction evidence="13">
        <text>a quinone + sn-glycerol 3-phosphate = dihydroxyacetone phosphate + a quinol</text>
        <dbReference type="Rhea" id="RHEA:18977"/>
        <dbReference type="ChEBI" id="CHEBI:24646"/>
        <dbReference type="ChEBI" id="CHEBI:57597"/>
        <dbReference type="ChEBI" id="CHEBI:57642"/>
        <dbReference type="ChEBI" id="CHEBI:132124"/>
        <dbReference type="EC" id="1.1.5.3"/>
    </reaction>
</comment>
<dbReference type="GO" id="GO:0006072">
    <property type="term" value="P:glycerol-3-phosphate metabolic process"/>
    <property type="evidence" value="ECO:0007669"/>
    <property type="project" value="UniProtKB-UniRule"/>
</dbReference>
<keyword evidence="16" id="KW-1185">Reference proteome</keyword>
<dbReference type="GO" id="GO:0005739">
    <property type="term" value="C:mitochondrion"/>
    <property type="evidence" value="ECO:0007669"/>
    <property type="project" value="UniProtKB-SubCell"/>
</dbReference>
<accession>A0A8H7PWB6</accession>
<gene>
    <name evidence="15" type="ORF">INT43_008600</name>
</gene>
<dbReference type="AlphaFoldDB" id="A0A8H7PWB6"/>
<dbReference type="InterPro" id="IPR000447">
    <property type="entry name" value="G3P_DH_FAD-dep"/>
</dbReference>
<dbReference type="InterPro" id="IPR002048">
    <property type="entry name" value="EF_hand_dom"/>
</dbReference>
<dbReference type="PROSITE" id="PS00977">
    <property type="entry name" value="FAD_G3PDH_1"/>
    <property type="match status" value="1"/>
</dbReference>
<evidence type="ECO:0000313" key="15">
    <source>
        <dbReference type="EMBL" id="KAG2181018.1"/>
    </source>
</evidence>
<dbReference type="InterPro" id="IPR031656">
    <property type="entry name" value="DAO_C"/>
</dbReference>
<dbReference type="Pfam" id="PF16901">
    <property type="entry name" value="DAO_C"/>
    <property type="match status" value="1"/>
</dbReference>
<dbReference type="Pfam" id="PF13499">
    <property type="entry name" value="EF-hand_7"/>
    <property type="match status" value="1"/>
</dbReference>
<proteinExistence type="inferred from homology"/>
<dbReference type="FunFam" id="3.30.9.10:FF:000037">
    <property type="entry name" value="Glycerol-3-phosphate dehydrogenase"/>
    <property type="match status" value="1"/>
</dbReference>
<dbReference type="InterPro" id="IPR011992">
    <property type="entry name" value="EF-hand-dom_pair"/>
</dbReference>
<dbReference type="PROSITE" id="PS50222">
    <property type="entry name" value="EF_HAND_2"/>
    <property type="match status" value="1"/>
</dbReference>
<evidence type="ECO:0000256" key="12">
    <source>
        <dbReference type="ARBA" id="ARBA00023128"/>
    </source>
</evidence>
<comment type="pathway">
    <text evidence="3">Polyol metabolism; glycerol degradation.</text>
</comment>
<keyword evidence="6" id="KW-0479">Metal-binding</keyword>
<dbReference type="Gene3D" id="3.50.50.60">
    <property type="entry name" value="FAD/NAD(P)-binding domain"/>
    <property type="match status" value="1"/>
</dbReference>
<evidence type="ECO:0000256" key="13">
    <source>
        <dbReference type="RuleBase" id="RU361217"/>
    </source>
</evidence>
<keyword evidence="8" id="KW-0274">FAD</keyword>
<dbReference type="PRINTS" id="PR01001">
    <property type="entry name" value="FADG3PDH"/>
</dbReference>
<reference evidence="15" key="1">
    <citation type="submission" date="2020-12" db="EMBL/GenBank/DDBJ databases">
        <title>Metabolic potential, ecology and presence of endohyphal bacteria is reflected in genomic diversity of Mucoromycotina.</title>
        <authorList>
            <person name="Muszewska A."/>
            <person name="Okrasinska A."/>
            <person name="Steczkiewicz K."/>
            <person name="Drgas O."/>
            <person name="Orlowska M."/>
            <person name="Perlinska-Lenart U."/>
            <person name="Aleksandrzak-Piekarczyk T."/>
            <person name="Szatraj K."/>
            <person name="Zielenkiewicz U."/>
            <person name="Pilsyk S."/>
            <person name="Malc E."/>
            <person name="Mieczkowski P."/>
            <person name="Kruszewska J.S."/>
            <person name="Biernat P."/>
            <person name="Pawlowska J."/>
        </authorList>
    </citation>
    <scope>NUCLEOTIDE SEQUENCE</scope>
    <source>
        <strain evidence="15">WA0000067209</strain>
    </source>
</reference>
<dbReference type="InterPro" id="IPR018247">
    <property type="entry name" value="EF_Hand_1_Ca_BS"/>
</dbReference>
<dbReference type="GO" id="GO:0004368">
    <property type="term" value="F:glycerol-3-phosphate dehydrogenase (quinone) activity"/>
    <property type="evidence" value="ECO:0007669"/>
    <property type="project" value="UniProtKB-EC"/>
</dbReference>
<dbReference type="Pfam" id="PF01266">
    <property type="entry name" value="DAO"/>
    <property type="match status" value="1"/>
</dbReference>
<dbReference type="OrthoDB" id="264015at2759"/>
<dbReference type="Proteomes" id="UP000654370">
    <property type="component" value="Unassembled WGS sequence"/>
</dbReference>
<comment type="similarity">
    <text evidence="4 13">Belongs to the FAD-dependent glycerol-3-phosphate dehydrogenase family.</text>
</comment>
<keyword evidence="9" id="KW-0106">Calcium</keyword>
<feature type="domain" description="EF-hand" evidence="14">
    <location>
        <begin position="673"/>
        <end position="708"/>
    </location>
</feature>
<evidence type="ECO:0000256" key="9">
    <source>
        <dbReference type="ARBA" id="ARBA00022837"/>
    </source>
</evidence>
<sequence length="768" mass="85618">MWRRLSRSQKLLVSATSVTGVGGAYLFYTEAQRTRQRHAQYMATLNGLPVAHAESLQAHAGIIETDIKPHDFWAPPSRQEMLNKLKGLDKDGQKSAKPEEFDLLVVGGGATGAGVALDATTRGLKVAMVERDDFASGTSSRSTKLVHGGVRYLQKAIQELDYEQYKLVVEALHERKIFLDIAPYLSHQLPIMLPVYKWWQVPYYWIGCKMYDWFAGGEALESSYVLTGSKALEAFPMLKKDELVGALVYYDGQHNDARMNVALALTAVNHGATVANHCEVKSLTKDENGIVNGAVLHDVFTGDEWTVKAKGVINATGPFTDGLRKMDDKENNEIVAPSAGVHIILPNYYSPGNMGLLDPATSDGRVIFFLPWQGNTIAGTTDSPTEVTQNPLPKEEEIQWILNEVEHYLSPDVKVRRGDVLAAWSGIRPLVRDPNATKTEALVRNHMIHVSENKLLTIAGGKWTTYRAMAEETVDRAIKEFDLKPTHSECRTEVIRLIGSHAYSKTMFIKLIQHFGMETEVAQHLANSYGDRAWDVGTMADATHQRWPVFGKRLSPQYPYIEAEVRYAVRREYACTVVDVIGRRTRIAFLNAQAALESLPRVIEIMSTELSWSKERQKKEFDDAIEFLITMGLPSGSSQIIYPVTKDEHPAGAPIENVKSHDSVFSRARFLPDELKEFQQVFSELDKDKDGHLNASDLPKVFSKLGVSVKDDVLKAAVKALDSNNNADSVEFSEFLEIMSQVKDIEIRRHLTTEKGGKISTERSGGGV</sequence>
<dbReference type="SUPFAM" id="SSF54373">
    <property type="entry name" value="FAD-linked reductases, C-terminal domain"/>
    <property type="match status" value="1"/>
</dbReference>
<evidence type="ECO:0000256" key="3">
    <source>
        <dbReference type="ARBA" id="ARBA00004745"/>
    </source>
</evidence>
<evidence type="ECO:0000256" key="2">
    <source>
        <dbReference type="ARBA" id="ARBA00004173"/>
    </source>
</evidence>
<dbReference type="PROSITE" id="PS00018">
    <property type="entry name" value="EF_HAND_1"/>
    <property type="match status" value="1"/>
</dbReference>
<keyword evidence="12" id="KW-0496">Mitochondrion</keyword>